<keyword evidence="4" id="KW-0175">Coiled coil</keyword>
<dbReference type="OrthoDB" id="9783876at2"/>
<dbReference type="SUPFAM" id="SSF51215">
    <property type="entry name" value="Regulatory protein AraC"/>
    <property type="match status" value="1"/>
</dbReference>
<dbReference type="Pfam" id="PF01497">
    <property type="entry name" value="Peripla_BP_2"/>
    <property type="match status" value="1"/>
</dbReference>
<dbReference type="InterPro" id="IPR037923">
    <property type="entry name" value="HTH-like"/>
</dbReference>
<dbReference type="AlphaFoldDB" id="A0A089M5F6"/>
<dbReference type="Gene3D" id="3.40.50.1980">
    <property type="entry name" value="Nitrogenase molybdenum iron protein domain"/>
    <property type="match status" value="2"/>
</dbReference>
<name>A0A089M5F6_9BACL</name>
<dbReference type="SMART" id="SM00342">
    <property type="entry name" value="HTH_ARAC"/>
    <property type="match status" value="1"/>
</dbReference>
<evidence type="ECO:0000259" key="6">
    <source>
        <dbReference type="PROSITE" id="PS50983"/>
    </source>
</evidence>
<dbReference type="PANTHER" id="PTHR43280:SF2">
    <property type="entry name" value="HTH-TYPE TRANSCRIPTIONAL REGULATOR EXSA"/>
    <property type="match status" value="1"/>
</dbReference>
<proteinExistence type="predicted"/>
<dbReference type="EMBL" id="CP009287">
    <property type="protein sequence ID" value="AIQ68432.1"/>
    <property type="molecule type" value="Genomic_DNA"/>
</dbReference>
<dbReference type="eggNOG" id="COG2207">
    <property type="taxonomic scope" value="Bacteria"/>
</dbReference>
<dbReference type="eggNOG" id="COG0614">
    <property type="taxonomic scope" value="Bacteria"/>
</dbReference>
<dbReference type="PROSITE" id="PS01124">
    <property type="entry name" value="HTH_ARAC_FAMILY_2"/>
    <property type="match status" value="1"/>
</dbReference>
<dbReference type="SUPFAM" id="SSF46689">
    <property type="entry name" value="Homeodomain-like"/>
    <property type="match status" value="2"/>
</dbReference>
<evidence type="ECO:0000256" key="2">
    <source>
        <dbReference type="ARBA" id="ARBA00023125"/>
    </source>
</evidence>
<evidence type="ECO:0000313" key="7">
    <source>
        <dbReference type="EMBL" id="AIQ68432.1"/>
    </source>
</evidence>
<dbReference type="PANTHER" id="PTHR43280">
    <property type="entry name" value="ARAC-FAMILY TRANSCRIPTIONAL REGULATOR"/>
    <property type="match status" value="1"/>
</dbReference>
<dbReference type="GO" id="GO:0043565">
    <property type="term" value="F:sequence-specific DNA binding"/>
    <property type="evidence" value="ECO:0007669"/>
    <property type="project" value="InterPro"/>
</dbReference>
<dbReference type="Gene3D" id="1.10.10.60">
    <property type="entry name" value="Homeodomain-like"/>
    <property type="match status" value="2"/>
</dbReference>
<organism evidence="7 8">
    <name type="scientific">Paenibacillus graminis</name>
    <dbReference type="NCBI Taxonomy" id="189425"/>
    <lineage>
        <taxon>Bacteria</taxon>
        <taxon>Bacillati</taxon>
        <taxon>Bacillota</taxon>
        <taxon>Bacilli</taxon>
        <taxon>Bacillales</taxon>
        <taxon>Paenibacillaceae</taxon>
        <taxon>Paenibacillus</taxon>
    </lineage>
</organism>
<accession>A0A089M5F6</accession>
<keyword evidence="1" id="KW-0805">Transcription regulation</keyword>
<dbReference type="PROSITE" id="PS50983">
    <property type="entry name" value="FE_B12_PBP"/>
    <property type="match status" value="1"/>
</dbReference>
<protein>
    <submittedName>
        <fullName evidence="7">AraC family transcriptional regulator</fullName>
    </submittedName>
</protein>
<dbReference type="InterPro" id="IPR020449">
    <property type="entry name" value="Tscrpt_reg_AraC-type_HTH"/>
</dbReference>
<keyword evidence="8" id="KW-1185">Reference proteome</keyword>
<dbReference type="HOGENOM" id="CLU_028727_1_0_9"/>
<dbReference type="KEGG" id="pgm:PGRAT_13015"/>
<keyword evidence="2" id="KW-0238">DNA-binding</keyword>
<dbReference type="InterPro" id="IPR002491">
    <property type="entry name" value="ABC_transptr_periplasmic_BD"/>
</dbReference>
<dbReference type="GO" id="GO:0003700">
    <property type="term" value="F:DNA-binding transcription factor activity"/>
    <property type="evidence" value="ECO:0007669"/>
    <property type="project" value="InterPro"/>
</dbReference>
<dbReference type="InterPro" id="IPR009057">
    <property type="entry name" value="Homeodomain-like_sf"/>
</dbReference>
<evidence type="ECO:0000256" key="1">
    <source>
        <dbReference type="ARBA" id="ARBA00023015"/>
    </source>
</evidence>
<evidence type="ECO:0000256" key="4">
    <source>
        <dbReference type="SAM" id="Coils"/>
    </source>
</evidence>
<feature type="domain" description="Fe/B12 periplasmic-binding" evidence="6">
    <location>
        <begin position="278"/>
        <end position="533"/>
    </location>
</feature>
<dbReference type="InterPro" id="IPR018060">
    <property type="entry name" value="HTH_AraC"/>
</dbReference>
<gene>
    <name evidence="7" type="ORF">PGRAT_13015</name>
</gene>
<feature type="domain" description="HTH araC/xylS-type" evidence="5">
    <location>
        <begin position="176"/>
        <end position="274"/>
    </location>
</feature>
<dbReference type="SUPFAM" id="SSF53807">
    <property type="entry name" value="Helical backbone' metal receptor"/>
    <property type="match status" value="1"/>
</dbReference>
<dbReference type="RefSeq" id="WP_025709173.1">
    <property type="nucleotide sequence ID" value="NZ_CP009287.1"/>
</dbReference>
<reference evidence="7 8" key="1">
    <citation type="submission" date="2014-08" db="EMBL/GenBank/DDBJ databases">
        <title>Comparative genomics of the Paenibacillus odorifer group.</title>
        <authorList>
            <person name="den Bakker H.C."/>
            <person name="Tsai Y.-C."/>
            <person name="Martin N."/>
            <person name="Korlach J."/>
            <person name="Wiedmann M."/>
        </authorList>
    </citation>
    <scope>NUCLEOTIDE SEQUENCE [LARGE SCALE GENOMIC DNA]</scope>
    <source>
        <strain evidence="7 8">DSM 15220</strain>
    </source>
</reference>
<sequence>MQQDPNITNNKKLFYSLISIEEVTQPLTENRPAPLFQDYTLIIVSEGQGWVEADERRFPVEKGAGFLFDAGAIHRIQAGEKGLCFYRIAFEIIGRGNSGHSWKERLSMSGILRPGPVSCRPYSQCALLLEAICHSRRSPEEIEGFAGHIRFQELLLLIMRANAAALKTRDEHEAVQRSIRYMQEHFSEPVTVDQLAEVAGVGRARYTRIFKEMTGRIPLEYLNGLRIERAQQQLLLTDDRLHDIALTVGYSNEYYFNRRFKGSVGVTPGQYRSLHQEGLRVFAPFLEDYLLALGIVPVAQFSHPQWGKQEYLSLEQVPTFDISTGDWDGLSRFMPELIMLDDGFQRWHLEECRRIAPLLRLPFHQEDWRATLHSAAAIFGRTERVREIIRNYEHRAKRAKQQLSRIVKDRSVAFLRLSSCGITLYGCEELGYTGGVLHHDLGLQPHPLVRELTRGQKRVNLTAEELSHLNADHLFITFDRQEGEGRELLDTSLWKRLPAVRSGCVYEVDFMAWMNYGVLSHQRKIEDVLRVLA</sequence>
<evidence type="ECO:0000259" key="5">
    <source>
        <dbReference type="PROSITE" id="PS01124"/>
    </source>
</evidence>
<dbReference type="Proteomes" id="UP000029500">
    <property type="component" value="Chromosome"/>
</dbReference>
<dbReference type="Pfam" id="PF02311">
    <property type="entry name" value="AraC_binding"/>
    <property type="match status" value="1"/>
</dbReference>
<dbReference type="PRINTS" id="PR00032">
    <property type="entry name" value="HTHARAC"/>
</dbReference>
<keyword evidence="3" id="KW-0804">Transcription</keyword>
<feature type="coiled-coil region" evidence="4">
    <location>
        <begin position="382"/>
        <end position="409"/>
    </location>
</feature>
<dbReference type="Pfam" id="PF12833">
    <property type="entry name" value="HTH_18"/>
    <property type="match status" value="1"/>
</dbReference>
<evidence type="ECO:0000256" key="3">
    <source>
        <dbReference type="ARBA" id="ARBA00023163"/>
    </source>
</evidence>
<dbReference type="InterPro" id="IPR003313">
    <property type="entry name" value="AraC-bd"/>
</dbReference>
<dbReference type="STRING" id="189425.PGRAT_13015"/>
<evidence type="ECO:0000313" key="8">
    <source>
        <dbReference type="Proteomes" id="UP000029500"/>
    </source>
</evidence>